<gene>
    <name evidence="2" type="ORF">EP51_30420</name>
</gene>
<dbReference type="PANTHER" id="PTHR11647">
    <property type="entry name" value="HYDRANTOINASE/DIHYDROPYRIMIDINASE FAMILY MEMBER"/>
    <property type="match status" value="1"/>
</dbReference>
<dbReference type="Gene3D" id="2.30.40.10">
    <property type="entry name" value="Urease, subunit C, domain 1"/>
    <property type="match status" value="1"/>
</dbReference>
<evidence type="ECO:0000313" key="2">
    <source>
        <dbReference type="EMBL" id="AII08704.1"/>
    </source>
</evidence>
<dbReference type="SUPFAM" id="SSF51338">
    <property type="entry name" value="Composite domain of metallo-dependent hydrolases"/>
    <property type="match status" value="1"/>
</dbReference>
<dbReference type="Proteomes" id="UP000028488">
    <property type="component" value="Chromosome"/>
</dbReference>
<dbReference type="eggNOG" id="COG3653">
    <property type="taxonomic scope" value="Bacteria"/>
</dbReference>
<feature type="domain" description="Amidohydrolase 3" evidence="1">
    <location>
        <begin position="49"/>
        <end position="513"/>
    </location>
</feature>
<sequence>MTTLIRSATVVDGSEAPRYRADVLVDGDRIAEIWPETDHSETGRPRADQVIDADGLVLAPGFIDMHAHSDLQILLNPEHPSRITQGVTTEVLGQDGLSYAPVTDDVLAVVRRKIAGWNTDPEDFDFSWRSVGEYLDRLDRGIATNVAYLVPHGVVRALVVGWDDRPATPSEIEEMQRIVAQSMAEGAVGLSAGLTYTPGMYADNEELLALCRTVAEYGGYFSPHHRSYGAGAMEAYAEMVDLTSRAGCALHLAHATLNFGPNKGRAPELLALLDTAEAAGADISLDTYPYLPGATTLSAILPSWASAGSMEQTLDRLRDPVALERIREHLEVTGSDGCHGVIAEWHTLEISGVQNAELDDYVGKTVADIAVAENRDPFDVCIDILIRDQLGSGILQHVGHEENVRAIMQHPRHTGGSDGLLVGAKPHPRGWGTFARYLGQYSRDLGLMSLEECVGHLSGRAATRLRLVDRGFVRRGYAADLVLFDPDTVSDTATYAQPRQAAAGITHVFVRGRLALEDGRLTGATAGRSLRREEGGAVR</sequence>
<dbReference type="Gene3D" id="3.30.1490.130">
    <property type="entry name" value="D-aminoacylase. Domain 3"/>
    <property type="match status" value="1"/>
</dbReference>
<dbReference type="AlphaFoldDB" id="A0A076EZC0"/>
<evidence type="ECO:0000313" key="3">
    <source>
        <dbReference type="Proteomes" id="UP000028488"/>
    </source>
</evidence>
<dbReference type="InterPro" id="IPR032466">
    <property type="entry name" value="Metal_Hydrolase"/>
</dbReference>
<accession>A0A076EZC0</accession>
<evidence type="ECO:0000259" key="1">
    <source>
        <dbReference type="Pfam" id="PF07969"/>
    </source>
</evidence>
<name>A0A076EZC0_RHOOP</name>
<dbReference type="Gene3D" id="3.20.20.140">
    <property type="entry name" value="Metal-dependent hydrolases"/>
    <property type="match status" value="1"/>
</dbReference>
<dbReference type="RefSeq" id="WP_128641368.1">
    <property type="nucleotide sequence ID" value="NZ_CP008947.1"/>
</dbReference>
<dbReference type="InterPro" id="IPR013108">
    <property type="entry name" value="Amidohydro_3"/>
</dbReference>
<dbReference type="GO" id="GO:0016812">
    <property type="term" value="F:hydrolase activity, acting on carbon-nitrogen (but not peptide) bonds, in cyclic amides"/>
    <property type="evidence" value="ECO:0007669"/>
    <property type="project" value="TreeGrafter"/>
</dbReference>
<reference evidence="2 3" key="1">
    <citation type="submission" date="2014-07" db="EMBL/GenBank/DDBJ databases">
        <title>Genome Sequence of Rhodococcus opacus Strain R7, a Biodegrader of Mono- and Polycyclic Aromatic Hydrocarbons.</title>
        <authorList>
            <person name="Di Gennaro P."/>
            <person name="Zampolli J."/>
            <person name="Presti I."/>
            <person name="Cappelletti M."/>
            <person name="D'Ursi P."/>
            <person name="Orro A."/>
            <person name="Mezzelani A."/>
            <person name="Milanesi L."/>
        </authorList>
    </citation>
    <scope>NUCLEOTIDE SEQUENCE [LARGE SCALE GENOMIC DNA]</scope>
    <source>
        <strain evidence="2 3">R7</strain>
    </source>
</reference>
<dbReference type="PANTHER" id="PTHR11647:SF1">
    <property type="entry name" value="COLLAPSIN RESPONSE MEDIATOR PROTEIN"/>
    <property type="match status" value="1"/>
</dbReference>
<dbReference type="EMBL" id="CP008947">
    <property type="protein sequence ID" value="AII08704.1"/>
    <property type="molecule type" value="Genomic_DNA"/>
</dbReference>
<dbReference type="SUPFAM" id="SSF51556">
    <property type="entry name" value="Metallo-dependent hydrolases"/>
    <property type="match status" value="1"/>
</dbReference>
<dbReference type="InterPro" id="IPR011059">
    <property type="entry name" value="Metal-dep_hydrolase_composite"/>
</dbReference>
<protein>
    <submittedName>
        <fullName evidence="2">N-acyl-D-amino acid deacylase</fullName>
    </submittedName>
</protein>
<dbReference type="CDD" id="cd01297">
    <property type="entry name" value="D-aminoacylase"/>
    <property type="match status" value="1"/>
</dbReference>
<dbReference type="GO" id="GO:0016811">
    <property type="term" value="F:hydrolase activity, acting on carbon-nitrogen (but not peptide) bonds, in linear amides"/>
    <property type="evidence" value="ECO:0007669"/>
    <property type="project" value="InterPro"/>
</dbReference>
<dbReference type="Pfam" id="PF07969">
    <property type="entry name" value="Amidohydro_3"/>
    <property type="match status" value="1"/>
</dbReference>
<dbReference type="InterPro" id="IPR050378">
    <property type="entry name" value="Metallo-dep_Hydrolases_sf"/>
</dbReference>
<dbReference type="InterPro" id="IPR023100">
    <property type="entry name" value="D-aminoacylase_insert_dom_sf"/>
</dbReference>
<dbReference type="GO" id="GO:0005829">
    <property type="term" value="C:cytosol"/>
    <property type="evidence" value="ECO:0007669"/>
    <property type="project" value="TreeGrafter"/>
</dbReference>
<organism evidence="2 3">
    <name type="scientific">Rhodococcus opacus</name>
    <name type="common">Nocardia opaca</name>
    <dbReference type="NCBI Taxonomy" id="37919"/>
    <lineage>
        <taxon>Bacteria</taxon>
        <taxon>Bacillati</taxon>
        <taxon>Actinomycetota</taxon>
        <taxon>Actinomycetes</taxon>
        <taxon>Mycobacteriales</taxon>
        <taxon>Nocardiaceae</taxon>
        <taxon>Rhodococcus</taxon>
    </lineage>
</organism>
<proteinExistence type="predicted"/>